<dbReference type="OrthoDB" id="432483at2759"/>
<dbReference type="Pfam" id="PF17111">
    <property type="entry name" value="PigL_N"/>
    <property type="match status" value="1"/>
</dbReference>
<keyword evidence="3" id="KW-1185">Reference proteome</keyword>
<gene>
    <name evidence="2" type="ORF">BDY17DRAFT_291272</name>
</gene>
<evidence type="ECO:0000259" key="1">
    <source>
        <dbReference type="Pfam" id="PF17111"/>
    </source>
</evidence>
<feature type="domain" description="Azaphilone pigments biosynthesis cluster protein L N-terminal" evidence="1">
    <location>
        <begin position="2"/>
        <end position="197"/>
    </location>
</feature>
<dbReference type="GeneID" id="54473643"/>
<dbReference type="Proteomes" id="UP000799767">
    <property type="component" value="Unassembled WGS sequence"/>
</dbReference>
<name>A0A6A6Q1H1_9PEZI</name>
<dbReference type="RefSeq" id="XP_033592897.1">
    <property type="nucleotide sequence ID" value="XM_033732641.1"/>
</dbReference>
<proteinExistence type="predicted"/>
<dbReference type="InterPro" id="IPR031348">
    <property type="entry name" value="PigL_N"/>
</dbReference>
<protein>
    <recommendedName>
        <fullName evidence="1">Azaphilone pigments biosynthesis cluster protein L N-terminal domain-containing protein</fullName>
    </recommendedName>
</protein>
<reference evidence="2" key="1">
    <citation type="journal article" date="2020" name="Stud. Mycol.">
        <title>101 Dothideomycetes genomes: a test case for predicting lifestyles and emergence of pathogens.</title>
        <authorList>
            <person name="Haridas S."/>
            <person name="Albert R."/>
            <person name="Binder M."/>
            <person name="Bloem J."/>
            <person name="Labutti K."/>
            <person name="Salamov A."/>
            <person name="Andreopoulos B."/>
            <person name="Baker S."/>
            <person name="Barry K."/>
            <person name="Bills G."/>
            <person name="Bluhm B."/>
            <person name="Cannon C."/>
            <person name="Castanera R."/>
            <person name="Culley D."/>
            <person name="Daum C."/>
            <person name="Ezra D."/>
            <person name="Gonzalez J."/>
            <person name="Henrissat B."/>
            <person name="Kuo A."/>
            <person name="Liang C."/>
            <person name="Lipzen A."/>
            <person name="Lutzoni F."/>
            <person name="Magnuson J."/>
            <person name="Mondo S."/>
            <person name="Nolan M."/>
            <person name="Ohm R."/>
            <person name="Pangilinan J."/>
            <person name="Park H.-J."/>
            <person name="Ramirez L."/>
            <person name="Alfaro M."/>
            <person name="Sun H."/>
            <person name="Tritt A."/>
            <person name="Yoshinaga Y."/>
            <person name="Zwiers L.-H."/>
            <person name="Turgeon B."/>
            <person name="Goodwin S."/>
            <person name="Spatafora J."/>
            <person name="Crous P."/>
            <person name="Grigoriev I."/>
        </authorList>
    </citation>
    <scope>NUCLEOTIDE SEQUENCE</scope>
    <source>
        <strain evidence="2">CBS 113389</strain>
    </source>
</reference>
<accession>A0A6A6Q1H1</accession>
<sequence length="286" mass="30747">MTDPLSVSAGVVGLVVPALHGARLLLDDVRKIIDAPAVIEHLKADLTSLDATVESLQAIEEEDWALLGDAVTSHAKSVINNCDKACRTFHADLARWTRRSPGGKLSWRDRAKLGFFKESQIKAISQQLQSCKITCGNVVEVATLYSSLRNNRLTQEMKDALAAKETDLIGFSKATDTRLADVEASLAQMQLVDVTTQDDGAVDDLMSAVAQLEEELVALKASRELVPELLSRVSKEEIARLAAGDQRSTTTVTFGNSNSGFLVGVNSGSIGDVRVRSDGGRARGSR</sequence>
<dbReference type="EMBL" id="MU001632">
    <property type="protein sequence ID" value="KAF2486328.1"/>
    <property type="molecule type" value="Genomic_DNA"/>
</dbReference>
<evidence type="ECO:0000313" key="2">
    <source>
        <dbReference type="EMBL" id="KAF2486328.1"/>
    </source>
</evidence>
<organism evidence="2 3">
    <name type="scientific">Neohortaea acidophila</name>
    <dbReference type="NCBI Taxonomy" id="245834"/>
    <lineage>
        <taxon>Eukaryota</taxon>
        <taxon>Fungi</taxon>
        <taxon>Dikarya</taxon>
        <taxon>Ascomycota</taxon>
        <taxon>Pezizomycotina</taxon>
        <taxon>Dothideomycetes</taxon>
        <taxon>Dothideomycetidae</taxon>
        <taxon>Mycosphaerellales</taxon>
        <taxon>Teratosphaeriaceae</taxon>
        <taxon>Neohortaea</taxon>
    </lineage>
</organism>
<dbReference type="AlphaFoldDB" id="A0A6A6Q1H1"/>
<evidence type="ECO:0000313" key="3">
    <source>
        <dbReference type="Proteomes" id="UP000799767"/>
    </source>
</evidence>